<dbReference type="AlphaFoldDB" id="A0A4Y7ITE8"/>
<reference evidence="2 3" key="1">
    <citation type="journal article" date="2018" name="Science">
        <title>The opium poppy genome and morphinan production.</title>
        <authorList>
            <person name="Guo L."/>
            <person name="Winzer T."/>
            <person name="Yang X."/>
            <person name="Li Y."/>
            <person name="Ning Z."/>
            <person name="He Z."/>
            <person name="Teodor R."/>
            <person name="Lu Y."/>
            <person name="Bowser T.A."/>
            <person name="Graham I.A."/>
            <person name="Ye K."/>
        </authorList>
    </citation>
    <scope>NUCLEOTIDE SEQUENCE [LARGE SCALE GENOMIC DNA]</scope>
    <source>
        <strain evidence="3">cv. HN1</strain>
        <tissue evidence="2">Leaves</tissue>
    </source>
</reference>
<dbReference type="Gramene" id="RZC51001">
    <property type="protein sequence ID" value="RZC51001"/>
    <property type="gene ID" value="C5167_019431"/>
</dbReference>
<proteinExistence type="predicted"/>
<accession>A0A4Y7ITE8</accession>
<evidence type="ECO:0000313" key="3">
    <source>
        <dbReference type="Proteomes" id="UP000316621"/>
    </source>
</evidence>
<feature type="compositionally biased region" description="Basic and acidic residues" evidence="1">
    <location>
        <begin position="1"/>
        <end position="13"/>
    </location>
</feature>
<gene>
    <name evidence="2" type="ORF">C5167_019431</name>
</gene>
<feature type="compositionally biased region" description="Basic residues" evidence="1">
    <location>
        <begin position="36"/>
        <end position="46"/>
    </location>
</feature>
<keyword evidence="3" id="KW-1185">Reference proteome</keyword>
<feature type="region of interest" description="Disordered" evidence="1">
    <location>
        <begin position="1"/>
        <end position="46"/>
    </location>
</feature>
<sequence>MIPARHAEEHYLDAHAPAKAMKDPEIQNNLSDLVRRQKPRTQQQKR</sequence>
<dbReference type="EMBL" id="CM010716">
    <property type="protein sequence ID" value="RZC51001.1"/>
    <property type="molecule type" value="Genomic_DNA"/>
</dbReference>
<evidence type="ECO:0000313" key="2">
    <source>
        <dbReference type="EMBL" id="RZC51001.1"/>
    </source>
</evidence>
<organism evidence="2 3">
    <name type="scientific">Papaver somniferum</name>
    <name type="common">Opium poppy</name>
    <dbReference type="NCBI Taxonomy" id="3469"/>
    <lineage>
        <taxon>Eukaryota</taxon>
        <taxon>Viridiplantae</taxon>
        <taxon>Streptophyta</taxon>
        <taxon>Embryophyta</taxon>
        <taxon>Tracheophyta</taxon>
        <taxon>Spermatophyta</taxon>
        <taxon>Magnoliopsida</taxon>
        <taxon>Ranunculales</taxon>
        <taxon>Papaveraceae</taxon>
        <taxon>Papaveroideae</taxon>
        <taxon>Papaver</taxon>
    </lineage>
</organism>
<protein>
    <submittedName>
        <fullName evidence="2">Uncharacterized protein</fullName>
    </submittedName>
</protein>
<evidence type="ECO:0000256" key="1">
    <source>
        <dbReference type="SAM" id="MobiDB-lite"/>
    </source>
</evidence>
<name>A0A4Y7ITE8_PAPSO</name>
<dbReference type="Proteomes" id="UP000316621">
    <property type="component" value="Chromosome 2"/>
</dbReference>